<dbReference type="Gene3D" id="3.30.70.640">
    <property type="entry name" value="Molybdopterin cofactor biosynthesis C (MoaC) domain"/>
    <property type="match status" value="1"/>
</dbReference>
<evidence type="ECO:0000256" key="4">
    <source>
        <dbReference type="ARBA" id="ARBA00023150"/>
    </source>
</evidence>
<sequence>MMQKKLSHIDESGNATMVDVSQKIASVRTAIASGTIKFPSEVFKSLSDQDFVGKKGSIVQTAVIAGIQGVKKTAELIPLCHQINLSKINVEIEPSLDAFQITCTVKCNEKTGVEMEALTGVSIAALTIYDMCKALSQDIVIGAIQLEQKTGGKNDFQR</sequence>
<dbReference type="STRING" id="228958.SAMN04488007_3230"/>
<dbReference type="PANTHER" id="PTHR22960">
    <property type="entry name" value="MOLYBDOPTERIN COFACTOR SYNTHESIS PROTEIN A"/>
    <property type="match status" value="1"/>
</dbReference>
<keyword evidence="4" id="KW-0501">Molybdenum cofactor biosynthesis</keyword>
<dbReference type="NCBIfam" id="NF006870">
    <property type="entry name" value="PRK09364.1"/>
    <property type="match status" value="1"/>
</dbReference>
<dbReference type="InterPro" id="IPR047594">
    <property type="entry name" value="MoaC_bact/euk"/>
</dbReference>
<evidence type="ECO:0000313" key="9">
    <source>
        <dbReference type="Proteomes" id="UP000184314"/>
    </source>
</evidence>
<dbReference type="Pfam" id="PF01967">
    <property type="entry name" value="MoaC"/>
    <property type="match status" value="1"/>
</dbReference>
<proteinExistence type="predicted"/>
<accession>A0A1M6THI1</accession>
<dbReference type="GO" id="GO:0061799">
    <property type="term" value="F:cyclic pyranopterin monophosphate synthase activity"/>
    <property type="evidence" value="ECO:0007669"/>
    <property type="project" value="UniProtKB-EC"/>
</dbReference>
<evidence type="ECO:0000259" key="7">
    <source>
        <dbReference type="Pfam" id="PF01967"/>
    </source>
</evidence>
<evidence type="ECO:0000256" key="2">
    <source>
        <dbReference type="ARBA" id="ARBA00005046"/>
    </source>
</evidence>
<dbReference type="GO" id="GO:0061798">
    <property type="term" value="F:GTP 3',8'-cyclase activity"/>
    <property type="evidence" value="ECO:0007669"/>
    <property type="project" value="TreeGrafter"/>
</dbReference>
<evidence type="ECO:0000256" key="3">
    <source>
        <dbReference type="ARBA" id="ARBA00012575"/>
    </source>
</evidence>
<dbReference type="SUPFAM" id="SSF55040">
    <property type="entry name" value="Molybdenum cofactor biosynthesis protein C, MoaC"/>
    <property type="match status" value="1"/>
</dbReference>
<name>A0A1M6THI1_9FLAO</name>
<comment type="catalytic activity">
    <reaction evidence="1">
        <text>(8S)-3',8-cyclo-7,8-dihydroguanosine 5'-triphosphate = cyclic pyranopterin phosphate + diphosphate</text>
        <dbReference type="Rhea" id="RHEA:49580"/>
        <dbReference type="ChEBI" id="CHEBI:33019"/>
        <dbReference type="ChEBI" id="CHEBI:59648"/>
        <dbReference type="ChEBI" id="CHEBI:131766"/>
        <dbReference type="EC" id="4.6.1.17"/>
    </reaction>
</comment>
<evidence type="ECO:0000313" key="8">
    <source>
        <dbReference type="EMBL" id="SHK56451.1"/>
    </source>
</evidence>
<dbReference type="GO" id="GO:0006777">
    <property type="term" value="P:Mo-molybdopterin cofactor biosynthetic process"/>
    <property type="evidence" value="ECO:0007669"/>
    <property type="project" value="UniProtKB-KW"/>
</dbReference>
<dbReference type="InterPro" id="IPR002820">
    <property type="entry name" value="Mopterin_CF_biosynth-C_dom"/>
</dbReference>
<feature type="domain" description="Molybdopterin cofactor biosynthesis C (MoaC)" evidence="7">
    <location>
        <begin position="17"/>
        <end position="152"/>
    </location>
</feature>
<gene>
    <name evidence="8" type="ORF">SAMN04488007_3230</name>
</gene>
<dbReference type="Proteomes" id="UP000184314">
    <property type="component" value="Unassembled WGS sequence"/>
</dbReference>
<organism evidence="8 9">
    <name type="scientific">Maribacter aquivivus</name>
    <dbReference type="NCBI Taxonomy" id="228958"/>
    <lineage>
        <taxon>Bacteria</taxon>
        <taxon>Pseudomonadati</taxon>
        <taxon>Bacteroidota</taxon>
        <taxon>Flavobacteriia</taxon>
        <taxon>Flavobacteriales</taxon>
        <taxon>Flavobacteriaceae</taxon>
        <taxon>Maribacter</taxon>
    </lineage>
</organism>
<dbReference type="EMBL" id="FQZX01000003">
    <property type="protein sequence ID" value="SHK56451.1"/>
    <property type="molecule type" value="Genomic_DNA"/>
</dbReference>
<comment type="function">
    <text evidence="6">Catalyzes the conversion of (8S)-3',8-cyclo-7,8-dihydroguanosine 5'-triphosphate to cyclic pyranopterin monophosphate (cPMP).</text>
</comment>
<dbReference type="PANTHER" id="PTHR22960:SF0">
    <property type="entry name" value="MOLYBDENUM COFACTOR BIOSYNTHESIS PROTEIN 1"/>
    <property type="match status" value="1"/>
</dbReference>
<comment type="pathway">
    <text evidence="2">Cofactor biosynthesis; molybdopterin biosynthesis.</text>
</comment>
<evidence type="ECO:0000256" key="5">
    <source>
        <dbReference type="ARBA" id="ARBA00023239"/>
    </source>
</evidence>
<protein>
    <recommendedName>
        <fullName evidence="3">cyclic pyranopterin monophosphate synthase</fullName>
        <ecNumber evidence="3">4.6.1.17</ecNumber>
    </recommendedName>
</protein>
<keyword evidence="5" id="KW-0456">Lyase</keyword>
<evidence type="ECO:0000256" key="1">
    <source>
        <dbReference type="ARBA" id="ARBA00001637"/>
    </source>
</evidence>
<keyword evidence="9" id="KW-1185">Reference proteome</keyword>
<dbReference type="EC" id="4.6.1.17" evidence="3"/>
<dbReference type="NCBIfam" id="TIGR00581">
    <property type="entry name" value="moaC"/>
    <property type="match status" value="1"/>
</dbReference>
<dbReference type="CDD" id="cd01420">
    <property type="entry name" value="MoaC_PE"/>
    <property type="match status" value="1"/>
</dbReference>
<evidence type="ECO:0000256" key="6">
    <source>
        <dbReference type="ARBA" id="ARBA00055087"/>
    </source>
</evidence>
<dbReference type="UniPathway" id="UPA00344"/>
<dbReference type="InterPro" id="IPR050105">
    <property type="entry name" value="MoCo_biosynth_MoaA/MoaC"/>
</dbReference>
<dbReference type="InterPro" id="IPR023045">
    <property type="entry name" value="MoaC"/>
</dbReference>
<reference evidence="9" key="1">
    <citation type="submission" date="2016-11" db="EMBL/GenBank/DDBJ databases">
        <authorList>
            <person name="Varghese N."/>
            <person name="Submissions S."/>
        </authorList>
    </citation>
    <scope>NUCLEOTIDE SEQUENCE [LARGE SCALE GENOMIC DNA]</scope>
    <source>
        <strain evidence="9">DSM 16478</strain>
    </source>
</reference>
<dbReference type="AlphaFoldDB" id="A0A1M6THI1"/>
<dbReference type="InterPro" id="IPR036522">
    <property type="entry name" value="MoaC_sf"/>
</dbReference>